<dbReference type="Gene3D" id="1.10.1040.10">
    <property type="entry name" value="N-(1-d-carboxylethyl)-l-norvaline Dehydrogenase, domain 2"/>
    <property type="match status" value="1"/>
</dbReference>
<reference evidence="5 6" key="1">
    <citation type="submission" date="2016-12" db="EMBL/GenBank/DDBJ databases">
        <title>Draft genome of Tersicoccus phoenicis 1P05MA.</title>
        <authorList>
            <person name="Nakajima Y."/>
            <person name="Yoshizawa S."/>
            <person name="Nakamura K."/>
            <person name="Ogura Y."/>
            <person name="Hayashi T."/>
            <person name="Kogure K."/>
        </authorList>
    </citation>
    <scope>NUCLEOTIDE SEQUENCE [LARGE SCALE GENOMIC DNA]</scope>
    <source>
        <strain evidence="5 6">1p05MA</strain>
    </source>
</reference>
<organism evidence="5 6">
    <name type="scientific">Tersicoccus phoenicis</name>
    <dbReference type="NCBI Taxonomy" id="554083"/>
    <lineage>
        <taxon>Bacteria</taxon>
        <taxon>Bacillati</taxon>
        <taxon>Actinomycetota</taxon>
        <taxon>Actinomycetes</taxon>
        <taxon>Micrococcales</taxon>
        <taxon>Micrococcaceae</taxon>
        <taxon>Tersicoccus</taxon>
    </lineage>
</organism>
<evidence type="ECO:0008006" key="7">
    <source>
        <dbReference type="Google" id="ProtNLM"/>
    </source>
</evidence>
<dbReference type="STRING" id="554083.BKD30_11950"/>
<evidence type="ECO:0000259" key="3">
    <source>
        <dbReference type="Pfam" id="PF01232"/>
    </source>
</evidence>
<evidence type="ECO:0000256" key="1">
    <source>
        <dbReference type="ARBA" id="ARBA00023002"/>
    </source>
</evidence>
<dbReference type="SUPFAM" id="SSF48179">
    <property type="entry name" value="6-phosphogluconate dehydrogenase C-terminal domain-like"/>
    <property type="match status" value="1"/>
</dbReference>
<evidence type="ECO:0000259" key="4">
    <source>
        <dbReference type="Pfam" id="PF08125"/>
    </source>
</evidence>
<feature type="domain" description="Mannitol dehydrogenase N-terminal" evidence="3">
    <location>
        <begin position="15"/>
        <end position="282"/>
    </location>
</feature>
<gene>
    <name evidence="5" type="ORF">BKD30_11950</name>
</gene>
<feature type="domain" description="Mannitol dehydrogenase C-terminal" evidence="4">
    <location>
        <begin position="291"/>
        <end position="459"/>
    </location>
</feature>
<dbReference type="InterPro" id="IPR050988">
    <property type="entry name" value="Mannitol_DH/Oxidoreductase"/>
</dbReference>
<protein>
    <recommendedName>
        <fullName evidence="7">Oxidoreductase</fullName>
    </recommendedName>
</protein>
<keyword evidence="1" id="KW-0560">Oxidoreductase</keyword>
<proteinExistence type="predicted"/>
<dbReference type="Pfam" id="PF08125">
    <property type="entry name" value="Mannitol_dh_C"/>
    <property type="match status" value="1"/>
</dbReference>
<accession>A0A1R1L840</accession>
<comment type="catalytic activity">
    <reaction evidence="2">
        <text>D-mannitol 1-phosphate + NAD(+) = beta-D-fructose 6-phosphate + NADH + H(+)</text>
        <dbReference type="Rhea" id="RHEA:19661"/>
        <dbReference type="ChEBI" id="CHEBI:15378"/>
        <dbReference type="ChEBI" id="CHEBI:57540"/>
        <dbReference type="ChEBI" id="CHEBI:57634"/>
        <dbReference type="ChEBI" id="CHEBI:57945"/>
        <dbReference type="ChEBI" id="CHEBI:61381"/>
        <dbReference type="EC" id="1.1.1.17"/>
    </reaction>
</comment>
<comment type="caution">
    <text evidence="5">The sequence shown here is derived from an EMBL/GenBank/DDBJ whole genome shotgun (WGS) entry which is preliminary data.</text>
</comment>
<dbReference type="PANTHER" id="PTHR43362">
    <property type="entry name" value="MANNITOL DEHYDROGENASE DSF1-RELATED"/>
    <property type="match status" value="1"/>
</dbReference>
<dbReference type="EMBL" id="MRDE01000072">
    <property type="protein sequence ID" value="OMH23690.1"/>
    <property type="molecule type" value="Genomic_DNA"/>
</dbReference>
<dbReference type="InterPro" id="IPR008927">
    <property type="entry name" value="6-PGluconate_DH-like_C_sf"/>
</dbReference>
<name>A0A1R1L840_9MICC</name>
<dbReference type="GO" id="GO:0008926">
    <property type="term" value="F:mannitol-1-phosphate 5-dehydrogenase activity"/>
    <property type="evidence" value="ECO:0007669"/>
    <property type="project" value="UniProtKB-EC"/>
</dbReference>
<evidence type="ECO:0000256" key="2">
    <source>
        <dbReference type="ARBA" id="ARBA00048615"/>
    </source>
</evidence>
<evidence type="ECO:0000313" key="5">
    <source>
        <dbReference type="EMBL" id="OMH23690.1"/>
    </source>
</evidence>
<dbReference type="InterPro" id="IPR013328">
    <property type="entry name" value="6PGD_dom2"/>
</dbReference>
<keyword evidence="6" id="KW-1185">Reference proteome</keyword>
<dbReference type="SUPFAM" id="SSF51735">
    <property type="entry name" value="NAD(P)-binding Rossmann-fold domains"/>
    <property type="match status" value="1"/>
</dbReference>
<dbReference type="OrthoDB" id="271711at2"/>
<dbReference type="InterPro" id="IPR013131">
    <property type="entry name" value="Mannitol_DH_N"/>
</dbReference>
<dbReference type="InterPro" id="IPR013118">
    <property type="entry name" value="Mannitol_DH_C"/>
</dbReference>
<sequence length="487" mass="50624">MTAATAGVGHRPPVRIVHLGLGAFHRAHQAWYTERTGDGWGIAAFTGRSPEAAEQLAAQDGLYTLVERAADGDRHQLITAVVEAHDGADLQTLSGLLASPDTAVVTLTITEAGYRLASDSHDDGAGPRLDGADPLVAGDVAALRAHGIGGVTTDGAGPENVDGTRVRTAAGRLVVGLAARRAAGAGPLAVVPCDNLPANDAAARAALLGTARLVDAELADWIEATVSFVGTSIDRITPRTTDADRSSVAAATGFADAVPVVTEPFSSWILAGDFPAGRPAWEHAGAVFVRDLEPFERRKLWLLNGAHSLLAYAGQLRGHATVAEALADPAVAGWVEDFWNAAERHLTAPELDVPAYRAALRERFANPRIAHHLAQIGNDGSLKLAARALPVYRAERDAGRDGAAALRPVAAWMDQMTAQVTAGIPIADPSADRIDTAVDTGRSGTGQTDTDQTAALLAVVDPALARDEQTVAAVAALRAGSRTTVRR</sequence>
<dbReference type="Proteomes" id="UP000187085">
    <property type="component" value="Unassembled WGS sequence"/>
</dbReference>
<evidence type="ECO:0000313" key="6">
    <source>
        <dbReference type="Proteomes" id="UP000187085"/>
    </source>
</evidence>
<dbReference type="Pfam" id="PF01232">
    <property type="entry name" value="Mannitol_dh"/>
    <property type="match status" value="1"/>
</dbReference>
<dbReference type="AlphaFoldDB" id="A0A1R1L840"/>
<dbReference type="Gene3D" id="3.40.50.720">
    <property type="entry name" value="NAD(P)-binding Rossmann-like Domain"/>
    <property type="match status" value="1"/>
</dbReference>
<dbReference type="InterPro" id="IPR036291">
    <property type="entry name" value="NAD(P)-bd_dom_sf"/>
</dbReference>
<dbReference type="PANTHER" id="PTHR43362:SF1">
    <property type="entry name" value="MANNITOL DEHYDROGENASE 2-RELATED"/>
    <property type="match status" value="1"/>
</dbReference>